<evidence type="ECO:0000256" key="4">
    <source>
        <dbReference type="ARBA" id="ARBA00022786"/>
    </source>
</evidence>
<dbReference type="FunFam" id="3.30.2160.10:FF:000002">
    <property type="entry name" value="Putative Ubiquitin-protein ligase E3C"/>
    <property type="match status" value="1"/>
</dbReference>
<evidence type="ECO:0000256" key="6">
    <source>
        <dbReference type="SAM" id="MobiDB-lite"/>
    </source>
</evidence>
<sequence>MSFLGGGVPSSSKAKSKSEVLSRAKEARAARVAHGGPKAAAARDAAALAATRAARRLLVRACVRRQLADEWHVPVGPLDPGALVSLVNRFLRIARAAPATHVPALCELSRAILSSMDRADGAPTYAHALLSAHLAPAWRAQLPALLNIIVCALEQSRLLLDAAPPHTRHPTSPDALQTWGVLVRLPLVLADVPRWRLAREQADAAWERMQARTVDAALHALSVSGRLSRAAAALVAAYEPAPISSPVLISALALAARPLQPERGSAVERAQCAAFIAHVLTIPALVERLAAAPSKLASRVLDASVVALSGACAPRAARAGEAVGAEQEEVSDACAALAACLDGAAALALLANACALGAKLGSPCLPALPIVASAATATRPGHVPGQPARAGDDASTRTGAGAGVGSAGTPLEARDEHSARASWALCMCASLERLHAFRAAGGAAGAAGAAGGKVPPKAVQSSQTFHPHLGWVVGFEPGACAAHAAAIGAQLAPLASHALLATLWGDEMAAPLRARTSAGTASAFATATARGDDGAGAGGGGGLAEGSSRRAHAHAAERGARALVRCAPAVRFILIAGACLPDRRAELLATAAFSTLLLSRLWARLAPLIPELVDIATAGAAAAGGEPGDAPTVPKAFSGITESIAGIFTTTSVLARSGVGIGGQHATVAALRATELFARSMAVLVPTLDEAELDGAAVDDDGTRRRFSRADLRQMAPLLNALAWACVSHGTPAARADGAPSAPPPASGAEPVAAARGALGGALVALVALLRERHVRRALCDERTWLLPGAARAAAAAEAGCAADLALLCQMPWAADFVTRVNVFRALVAADKLAVRGGDGSAGRPRTAPELLITVRRARLLHDGYAQLAHQPHAALRRVLRVRFVSALGLGEAGIDHQGVFKEFMEDIVRAAFHADLGLFVTTGGGSGGGGEGGAVRSGVGDKTYFPNPHAAALHEDSEQLFEFVGRMLGKALYEGVTLDVPLAPFFVRRVLGGASSIDELPELDTQLYSSLAFVRTYAGDVAELGLTFAVDVEVMGVHSSIELRPGGSAIAVDNANRIHYVHLVADYHLNRRIAEQARAVHRGLMGVLQPGWLRLFSAREVGTLLAGDDVEIDVDDLRRHTVYHGGYHELSPTVRALWAVLKDFSNDERKAFLKFVTSCSQPPLLGFKHLEPKFAVQCVAPGGSDTSALGGMLALVGLTPAERQRLPTAATCFNLLKLPDFRSRKLLREKLLVAIHSNSGFELS</sequence>
<dbReference type="CDD" id="cd00078">
    <property type="entry name" value="HECTc"/>
    <property type="match status" value="1"/>
</dbReference>
<evidence type="ECO:0000256" key="1">
    <source>
        <dbReference type="ARBA" id="ARBA00000885"/>
    </source>
</evidence>
<keyword evidence="4 5" id="KW-0833">Ubl conjugation pathway</keyword>
<comment type="caution">
    <text evidence="8">The sequence shown here is derived from an EMBL/GenBank/DDBJ whole genome shotgun (WGS) entry which is preliminary data.</text>
</comment>
<feature type="active site" description="Glycyl thioester intermediate" evidence="5">
    <location>
        <position position="1213"/>
    </location>
</feature>
<dbReference type="InterPro" id="IPR044611">
    <property type="entry name" value="E3A/B/C-like"/>
</dbReference>
<evidence type="ECO:0000256" key="5">
    <source>
        <dbReference type="PROSITE-ProRule" id="PRU00104"/>
    </source>
</evidence>
<dbReference type="Pfam" id="PF00632">
    <property type="entry name" value="HECT"/>
    <property type="match status" value="1"/>
</dbReference>
<dbReference type="InterPro" id="IPR035983">
    <property type="entry name" value="Hect_E3_ubiquitin_ligase"/>
</dbReference>
<dbReference type="GO" id="GO:0000209">
    <property type="term" value="P:protein polyubiquitination"/>
    <property type="evidence" value="ECO:0007669"/>
    <property type="project" value="InterPro"/>
</dbReference>
<dbReference type="InterPro" id="IPR000569">
    <property type="entry name" value="HECT_dom"/>
</dbReference>
<dbReference type="PANTHER" id="PTHR45700:SF3">
    <property type="entry name" value="UBIQUITIN-PROTEIN LIGASE E3B"/>
    <property type="match status" value="1"/>
</dbReference>
<dbReference type="SUPFAM" id="SSF56204">
    <property type="entry name" value="Hect, E3 ligase catalytic domain"/>
    <property type="match status" value="1"/>
</dbReference>
<dbReference type="FunFam" id="3.30.2410.10:FF:000011">
    <property type="entry name" value="Putative Ubiquitin-protein ligase E3C"/>
    <property type="match status" value="1"/>
</dbReference>
<organism evidence="8 9">
    <name type="scientific">Diacronema lutheri</name>
    <name type="common">Unicellular marine alga</name>
    <name type="synonym">Monochrysis lutheri</name>
    <dbReference type="NCBI Taxonomy" id="2081491"/>
    <lineage>
        <taxon>Eukaryota</taxon>
        <taxon>Haptista</taxon>
        <taxon>Haptophyta</taxon>
        <taxon>Pavlovophyceae</taxon>
        <taxon>Pavlovales</taxon>
        <taxon>Pavlovaceae</taxon>
        <taxon>Diacronema</taxon>
    </lineage>
</organism>
<proteinExistence type="predicted"/>
<dbReference type="Proteomes" id="UP000751190">
    <property type="component" value="Unassembled WGS sequence"/>
</dbReference>
<dbReference type="Gene3D" id="3.90.1750.10">
    <property type="entry name" value="Hect, E3 ligase catalytic domains"/>
    <property type="match status" value="1"/>
</dbReference>
<accession>A0A8J5XV89</accession>
<dbReference type="AlphaFoldDB" id="A0A8J5XV89"/>
<feature type="region of interest" description="Disordered" evidence="6">
    <location>
        <begin position="1"/>
        <end position="20"/>
    </location>
</feature>
<evidence type="ECO:0000313" key="9">
    <source>
        <dbReference type="Proteomes" id="UP000751190"/>
    </source>
</evidence>
<dbReference type="GO" id="GO:0061630">
    <property type="term" value="F:ubiquitin protein ligase activity"/>
    <property type="evidence" value="ECO:0007669"/>
    <property type="project" value="UniProtKB-EC"/>
</dbReference>
<evidence type="ECO:0000256" key="2">
    <source>
        <dbReference type="ARBA" id="ARBA00012485"/>
    </source>
</evidence>
<dbReference type="Gene3D" id="3.30.2160.10">
    <property type="entry name" value="Hect, E3 ligase catalytic domain"/>
    <property type="match status" value="1"/>
</dbReference>
<dbReference type="EC" id="2.3.2.26" evidence="2"/>
<keyword evidence="3" id="KW-0808">Transferase</keyword>
<keyword evidence="9" id="KW-1185">Reference proteome</keyword>
<comment type="catalytic activity">
    <reaction evidence="1">
        <text>S-ubiquitinyl-[E2 ubiquitin-conjugating enzyme]-L-cysteine + [acceptor protein]-L-lysine = [E2 ubiquitin-conjugating enzyme]-L-cysteine + N(6)-ubiquitinyl-[acceptor protein]-L-lysine.</text>
        <dbReference type="EC" id="2.3.2.26"/>
    </reaction>
</comment>
<reference evidence="8" key="1">
    <citation type="submission" date="2021-05" db="EMBL/GenBank/DDBJ databases">
        <title>The genome of the haptophyte Pavlova lutheri (Diacronema luteri, Pavlovales) - a model for lipid biosynthesis in eukaryotic algae.</title>
        <authorList>
            <person name="Hulatt C.J."/>
            <person name="Posewitz M.C."/>
        </authorList>
    </citation>
    <scope>NUCLEOTIDE SEQUENCE</scope>
    <source>
        <strain evidence="8">NIVA-4/92</strain>
    </source>
</reference>
<evidence type="ECO:0000256" key="3">
    <source>
        <dbReference type="ARBA" id="ARBA00022679"/>
    </source>
</evidence>
<feature type="region of interest" description="Disordered" evidence="6">
    <location>
        <begin position="378"/>
        <end position="413"/>
    </location>
</feature>
<dbReference type="SMART" id="SM00119">
    <property type="entry name" value="HECTc"/>
    <property type="match status" value="1"/>
</dbReference>
<feature type="domain" description="HECT" evidence="7">
    <location>
        <begin position="872"/>
        <end position="1245"/>
    </location>
</feature>
<dbReference type="GO" id="GO:0006511">
    <property type="term" value="P:ubiquitin-dependent protein catabolic process"/>
    <property type="evidence" value="ECO:0007669"/>
    <property type="project" value="TreeGrafter"/>
</dbReference>
<dbReference type="PANTHER" id="PTHR45700">
    <property type="entry name" value="UBIQUITIN-PROTEIN LIGASE E3C"/>
    <property type="match status" value="1"/>
</dbReference>
<evidence type="ECO:0000313" key="8">
    <source>
        <dbReference type="EMBL" id="KAG8469227.1"/>
    </source>
</evidence>
<protein>
    <recommendedName>
        <fullName evidence="2">HECT-type E3 ubiquitin transferase</fullName>
        <ecNumber evidence="2">2.3.2.26</ecNumber>
    </recommendedName>
</protein>
<dbReference type="PROSITE" id="PS50237">
    <property type="entry name" value="HECT"/>
    <property type="match status" value="1"/>
</dbReference>
<dbReference type="OrthoDB" id="8068875at2759"/>
<gene>
    <name evidence="8" type="ORF">KFE25_007745</name>
</gene>
<dbReference type="EMBL" id="JAGTXO010000003">
    <property type="protein sequence ID" value="KAG8469227.1"/>
    <property type="molecule type" value="Genomic_DNA"/>
</dbReference>
<evidence type="ECO:0000259" key="7">
    <source>
        <dbReference type="PROSITE" id="PS50237"/>
    </source>
</evidence>
<name>A0A8J5XV89_DIALT</name>
<dbReference type="Gene3D" id="3.30.2410.10">
    <property type="entry name" value="Hect, E3 ligase catalytic domain"/>
    <property type="match status" value="1"/>
</dbReference>